<dbReference type="AlphaFoldDB" id="A0A371B104"/>
<evidence type="ECO:0008006" key="4">
    <source>
        <dbReference type="Google" id="ProtNLM"/>
    </source>
</evidence>
<name>A0A371B104_9BRAD</name>
<accession>A0A371B104</accession>
<feature type="transmembrane region" description="Helical" evidence="1">
    <location>
        <begin position="63"/>
        <end position="82"/>
    </location>
</feature>
<keyword evidence="1" id="KW-0472">Membrane</keyword>
<dbReference type="EMBL" id="QRGO01000003">
    <property type="protein sequence ID" value="RDV01141.1"/>
    <property type="molecule type" value="Genomic_DNA"/>
</dbReference>
<organism evidence="2 3">
    <name type="scientific">Undibacter mobilis</name>
    <dbReference type="NCBI Taxonomy" id="2292256"/>
    <lineage>
        <taxon>Bacteria</taxon>
        <taxon>Pseudomonadati</taxon>
        <taxon>Pseudomonadota</taxon>
        <taxon>Alphaproteobacteria</taxon>
        <taxon>Hyphomicrobiales</taxon>
        <taxon>Nitrobacteraceae</taxon>
        <taxon>Undibacter</taxon>
    </lineage>
</organism>
<evidence type="ECO:0000313" key="2">
    <source>
        <dbReference type="EMBL" id="RDV01141.1"/>
    </source>
</evidence>
<reference evidence="3" key="1">
    <citation type="submission" date="2018-08" db="EMBL/GenBank/DDBJ databases">
        <authorList>
            <person name="Kim S.-J."/>
            <person name="Jung G.-Y."/>
        </authorList>
    </citation>
    <scope>NUCLEOTIDE SEQUENCE [LARGE SCALE GENOMIC DNA]</scope>
    <source>
        <strain evidence="3">GY_H</strain>
    </source>
</reference>
<gene>
    <name evidence="2" type="ORF">DXH78_18065</name>
</gene>
<evidence type="ECO:0000256" key="1">
    <source>
        <dbReference type="SAM" id="Phobius"/>
    </source>
</evidence>
<keyword evidence="1" id="KW-0812">Transmembrane</keyword>
<protein>
    <recommendedName>
        <fullName evidence="4">Vitamin K epoxide reductase family protein</fullName>
    </recommendedName>
</protein>
<sequence length="127" mass="13571">MEPNRLFLPSARATNILLIVGFGALGYALYVRYMGIEQSHVGLACNAGLDTWMCAQRRVFAALFDRSLIGGAAVVLAAIHLLRPTLVIFALALAAALMGVVLYNGMLASLAIGLLLLSFARRVPEPD</sequence>
<feature type="transmembrane region" description="Helical" evidence="1">
    <location>
        <begin position="88"/>
        <end position="117"/>
    </location>
</feature>
<keyword evidence="3" id="KW-1185">Reference proteome</keyword>
<evidence type="ECO:0000313" key="3">
    <source>
        <dbReference type="Proteomes" id="UP000263993"/>
    </source>
</evidence>
<comment type="caution">
    <text evidence="2">The sequence shown here is derived from an EMBL/GenBank/DDBJ whole genome shotgun (WGS) entry which is preliminary data.</text>
</comment>
<dbReference type="Proteomes" id="UP000263993">
    <property type="component" value="Unassembled WGS sequence"/>
</dbReference>
<dbReference type="OrthoDB" id="8138506at2"/>
<keyword evidence="1" id="KW-1133">Transmembrane helix</keyword>
<dbReference type="RefSeq" id="WP_115518657.1">
    <property type="nucleotide sequence ID" value="NZ_QRGO01000003.1"/>
</dbReference>
<proteinExistence type="predicted"/>
<feature type="transmembrane region" description="Helical" evidence="1">
    <location>
        <begin position="12"/>
        <end position="30"/>
    </location>
</feature>